<proteinExistence type="inferred from homology"/>
<dbReference type="OrthoDB" id="72053at2759"/>
<organism evidence="5 6">
    <name type="scientific">Leucocoprinus leucothites</name>
    <dbReference type="NCBI Taxonomy" id="201217"/>
    <lineage>
        <taxon>Eukaryota</taxon>
        <taxon>Fungi</taxon>
        <taxon>Dikarya</taxon>
        <taxon>Basidiomycota</taxon>
        <taxon>Agaricomycotina</taxon>
        <taxon>Agaricomycetes</taxon>
        <taxon>Agaricomycetidae</taxon>
        <taxon>Agaricales</taxon>
        <taxon>Agaricineae</taxon>
        <taxon>Agaricaceae</taxon>
        <taxon>Leucocoprinus</taxon>
    </lineage>
</organism>
<sequence length="149" mass="16861">MRVLKALTELPLSFVLTTLAVVSSATGTQLQQLTPSNFKEYTEKGLWFVEHSTPYCIFCRRFAPTWKKLVGDCEREIPSVRLAQVDCSVHGDLCNANGIRGYPTMTMFNDGERVGDYYGNRGLEDLKGFIKRHVRAKEEQKVLVVEVAE</sequence>
<evidence type="ECO:0000256" key="3">
    <source>
        <dbReference type="SAM" id="SignalP"/>
    </source>
</evidence>
<evidence type="ECO:0000313" key="5">
    <source>
        <dbReference type="EMBL" id="KAF5363494.1"/>
    </source>
</evidence>
<dbReference type="Pfam" id="PF00085">
    <property type="entry name" value="Thioredoxin"/>
    <property type="match status" value="1"/>
</dbReference>
<dbReference type="PANTHER" id="PTHR45672">
    <property type="entry name" value="PROTEIN DISULFIDE-ISOMERASE C17H9.14C-RELATED"/>
    <property type="match status" value="1"/>
</dbReference>
<name>A0A8H5GEQ8_9AGAR</name>
<comment type="similarity">
    <text evidence="1">Belongs to the protein disulfide isomerase family.</text>
</comment>
<dbReference type="GO" id="GO:0005783">
    <property type="term" value="C:endoplasmic reticulum"/>
    <property type="evidence" value="ECO:0007669"/>
    <property type="project" value="TreeGrafter"/>
</dbReference>
<dbReference type="EMBL" id="JAACJO010000001">
    <property type="protein sequence ID" value="KAF5363494.1"/>
    <property type="molecule type" value="Genomic_DNA"/>
</dbReference>
<accession>A0A8H5GEQ8</accession>
<dbReference type="PANTHER" id="PTHR45672:SF3">
    <property type="entry name" value="THIOREDOXIN DOMAIN-CONTAINING PROTEIN 5"/>
    <property type="match status" value="1"/>
</dbReference>
<feature type="chain" id="PRO_5034272746" description="Thioredoxin domain-containing protein" evidence="3">
    <location>
        <begin position="28"/>
        <end position="149"/>
    </location>
</feature>
<feature type="domain" description="Thioredoxin" evidence="4">
    <location>
        <begin position="10"/>
        <end position="135"/>
    </location>
</feature>
<gene>
    <name evidence="5" type="ORF">D9756_000988</name>
</gene>
<evidence type="ECO:0000313" key="6">
    <source>
        <dbReference type="Proteomes" id="UP000559027"/>
    </source>
</evidence>
<dbReference type="InterPro" id="IPR051063">
    <property type="entry name" value="PDI"/>
</dbReference>
<keyword evidence="2 3" id="KW-0732">Signal</keyword>
<evidence type="ECO:0000256" key="2">
    <source>
        <dbReference type="ARBA" id="ARBA00022729"/>
    </source>
</evidence>
<comment type="caution">
    <text evidence="5">The sequence shown here is derived from an EMBL/GenBank/DDBJ whole genome shotgun (WGS) entry which is preliminary data.</text>
</comment>
<dbReference type="SUPFAM" id="SSF52833">
    <property type="entry name" value="Thioredoxin-like"/>
    <property type="match status" value="1"/>
</dbReference>
<dbReference type="AlphaFoldDB" id="A0A8H5GEQ8"/>
<dbReference type="InterPro" id="IPR036249">
    <property type="entry name" value="Thioredoxin-like_sf"/>
</dbReference>
<reference evidence="5 6" key="1">
    <citation type="journal article" date="2020" name="ISME J.">
        <title>Uncovering the hidden diversity of litter-decomposition mechanisms in mushroom-forming fungi.</title>
        <authorList>
            <person name="Floudas D."/>
            <person name="Bentzer J."/>
            <person name="Ahren D."/>
            <person name="Johansson T."/>
            <person name="Persson P."/>
            <person name="Tunlid A."/>
        </authorList>
    </citation>
    <scope>NUCLEOTIDE SEQUENCE [LARGE SCALE GENOMIC DNA]</scope>
    <source>
        <strain evidence="5 6">CBS 146.42</strain>
    </source>
</reference>
<dbReference type="PROSITE" id="PS51352">
    <property type="entry name" value="THIOREDOXIN_2"/>
    <property type="match status" value="1"/>
</dbReference>
<keyword evidence="6" id="KW-1185">Reference proteome</keyword>
<evidence type="ECO:0000259" key="4">
    <source>
        <dbReference type="PROSITE" id="PS51352"/>
    </source>
</evidence>
<dbReference type="InterPro" id="IPR013766">
    <property type="entry name" value="Thioredoxin_domain"/>
</dbReference>
<dbReference type="Proteomes" id="UP000559027">
    <property type="component" value="Unassembled WGS sequence"/>
</dbReference>
<evidence type="ECO:0000256" key="1">
    <source>
        <dbReference type="ARBA" id="ARBA00006347"/>
    </source>
</evidence>
<protein>
    <recommendedName>
        <fullName evidence="4">Thioredoxin domain-containing protein</fullName>
    </recommendedName>
</protein>
<dbReference type="Gene3D" id="3.40.30.10">
    <property type="entry name" value="Glutaredoxin"/>
    <property type="match status" value="1"/>
</dbReference>
<dbReference type="GO" id="GO:0006457">
    <property type="term" value="P:protein folding"/>
    <property type="evidence" value="ECO:0007669"/>
    <property type="project" value="TreeGrafter"/>
</dbReference>
<feature type="signal peptide" evidence="3">
    <location>
        <begin position="1"/>
        <end position="27"/>
    </location>
</feature>
<dbReference type="GO" id="GO:0003756">
    <property type="term" value="F:protein disulfide isomerase activity"/>
    <property type="evidence" value="ECO:0007669"/>
    <property type="project" value="TreeGrafter"/>
</dbReference>